<evidence type="ECO:0000313" key="2">
    <source>
        <dbReference type="Proteomes" id="UP000799428"/>
    </source>
</evidence>
<dbReference type="EMBL" id="MU005765">
    <property type="protein sequence ID" value="KAF2713611.1"/>
    <property type="molecule type" value="Genomic_DNA"/>
</dbReference>
<name>A0A6G1KMJ3_9PLEO</name>
<accession>A0A6G1KMJ3</accession>
<evidence type="ECO:0000313" key="1">
    <source>
        <dbReference type="EMBL" id="KAF2713611.1"/>
    </source>
</evidence>
<proteinExistence type="predicted"/>
<sequence>MAVGRARYQACAPHERAVPYMTGQAVENCTSSLNCAVAKHASFTLIVLKNKTWLSRADWMGSALSLQWEVELLLEWVICNISSNTRVFDCSLQPLIDSRERLVVTIDTIGTIDTIDTVGTVGTVGTVSTVGAIYTSQ</sequence>
<dbReference type="AlphaFoldDB" id="A0A6G1KMJ3"/>
<protein>
    <submittedName>
        <fullName evidence="1">Uncharacterized protein</fullName>
    </submittedName>
</protein>
<reference evidence="1" key="1">
    <citation type="journal article" date="2020" name="Stud. Mycol.">
        <title>101 Dothideomycetes genomes: a test case for predicting lifestyles and emergence of pathogens.</title>
        <authorList>
            <person name="Haridas S."/>
            <person name="Albert R."/>
            <person name="Binder M."/>
            <person name="Bloem J."/>
            <person name="Labutti K."/>
            <person name="Salamov A."/>
            <person name="Andreopoulos B."/>
            <person name="Baker S."/>
            <person name="Barry K."/>
            <person name="Bills G."/>
            <person name="Bluhm B."/>
            <person name="Cannon C."/>
            <person name="Castanera R."/>
            <person name="Culley D."/>
            <person name="Daum C."/>
            <person name="Ezra D."/>
            <person name="Gonzalez J."/>
            <person name="Henrissat B."/>
            <person name="Kuo A."/>
            <person name="Liang C."/>
            <person name="Lipzen A."/>
            <person name="Lutzoni F."/>
            <person name="Magnuson J."/>
            <person name="Mondo S."/>
            <person name="Nolan M."/>
            <person name="Ohm R."/>
            <person name="Pangilinan J."/>
            <person name="Park H.-J."/>
            <person name="Ramirez L."/>
            <person name="Alfaro M."/>
            <person name="Sun H."/>
            <person name="Tritt A."/>
            <person name="Yoshinaga Y."/>
            <person name="Zwiers L.-H."/>
            <person name="Turgeon B."/>
            <person name="Goodwin S."/>
            <person name="Spatafora J."/>
            <person name="Crous P."/>
            <person name="Grigoriev I."/>
        </authorList>
    </citation>
    <scope>NUCLEOTIDE SEQUENCE</scope>
    <source>
        <strain evidence="1">CBS 279.74</strain>
    </source>
</reference>
<keyword evidence="2" id="KW-1185">Reference proteome</keyword>
<organism evidence="1 2">
    <name type="scientific">Pleomassaria siparia CBS 279.74</name>
    <dbReference type="NCBI Taxonomy" id="1314801"/>
    <lineage>
        <taxon>Eukaryota</taxon>
        <taxon>Fungi</taxon>
        <taxon>Dikarya</taxon>
        <taxon>Ascomycota</taxon>
        <taxon>Pezizomycotina</taxon>
        <taxon>Dothideomycetes</taxon>
        <taxon>Pleosporomycetidae</taxon>
        <taxon>Pleosporales</taxon>
        <taxon>Pleomassariaceae</taxon>
        <taxon>Pleomassaria</taxon>
    </lineage>
</organism>
<gene>
    <name evidence="1" type="ORF">K504DRAFT_517661</name>
</gene>
<dbReference type="Proteomes" id="UP000799428">
    <property type="component" value="Unassembled WGS sequence"/>
</dbReference>